<dbReference type="PROSITE" id="PS50137">
    <property type="entry name" value="DS_RBD"/>
    <property type="match status" value="1"/>
</dbReference>
<dbReference type="OrthoDB" id="112668at2759"/>
<gene>
    <name evidence="3" type="ORF">PILCRDRAFT_822349</name>
</gene>
<keyword evidence="4" id="KW-1185">Reference proteome</keyword>
<keyword evidence="1" id="KW-0694">RNA-binding</keyword>
<dbReference type="InParanoid" id="A0A0C3F7L8"/>
<dbReference type="GO" id="GO:0003723">
    <property type="term" value="F:RNA binding"/>
    <property type="evidence" value="ECO:0007669"/>
    <property type="project" value="UniProtKB-UniRule"/>
</dbReference>
<dbReference type="HOGENOM" id="CLU_172700_2_0_1"/>
<evidence type="ECO:0000259" key="2">
    <source>
        <dbReference type="PROSITE" id="PS50137"/>
    </source>
</evidence>
<reference evidence="3 4" key="1">
    <citation type="submission" date="2014-04" db="EMBL/GenBank/DDBJ databases">
        <authorList>
            <consortium name="DOE Joint Genome Institute"/>
            <person name="Kuo A."/>
            <person name="Tarkka M."/>
            <person name="Buscot F."/>
            <person name="Kohler A."/>
            <person name="Nagy L.G."/>
            <person name="Floudas D."/>
            <person name="Copeland A."/>
            <person name="Barry K.W."/>
            <person name="Cichocki N."/>
            <person name="Veneault-Fourrey C."/>
            <person name="LaButti K."/>
            <person name="Lindquist E.A."/>
            <person name="Lipzen A."/>
            <person name="Lundell T."/>
            <person name="Morin E."/>
            <person name="Murat C."/>
            <person name="Sun H."/>
            <person name="Tunlid A."/>
            <person name="Henrissat B."/>
            <person name="Grigoriev I.V."/>
            <person name="Hibbett D.S."/>
            <person name="Martin F."/>
            <person name="Nordberg H.P."/>
            <person name="Cantor M.N."/>
            <person name="Hua S.X."/>
        </authorList>
    </citation>
    <scope>NUCLEOTIDE SEQUENCE [LARGE SCALE GENOMIC DNA]</scope>
    <source>
        <strain evidence="3 4">F 1598</strain>
    </source>
</reference>
<dbReference type="EMBL" id="KN833003">
    <property type="protein sequence ID" value="KIM80610.1"/>
    <property type="molecule type" value="Genomic_DNA"/>
</dbReference>
<sequence length="79" mass="8763">MSQPSGYKMELNNYLQIRFRSTASLSWVYERVGPDHALQWTAIAYINNIEYGRGTNSQKGAAAEIAAYQTLVALSTSTS</sequence>
<dbReference type="Proteomes" id="UP000054166">
    <property type="component" value="Unassembled WGS sequence"/>
</dbReference>
<evidence type="ECO:0000313" key="4">
    <source>
        <dbReference type="Proteomes" id="UP000054166"/>
    </source>
</evidence>
<feature type="domain" description="DRBM" evidence="2">
    <location>
        <begin position="6"/>
        <end position="76"/>
    </location>
</feature>
<reference evidence="4" key="2">
    <citation type="submission" date="2015-01" db="EMBL/GenBank/DDBJ databases">
        <title>Evolutionary Origins and Diversification of the Mycorrhizal Mutualists.</title>
        <authorList>
            <consortium name="DOE Joint Genome Institute"/>
            <consortium name="Mycorrhizal Genomics Consortium"/>
            <person name="Kohler A."/>
            <person name="Kuo A."/>
            <person name="Nagy L.G."/>
            <person name="Floudas D."/>
            <person name="Copeland A."/>
            <person name="Barry K.W."/>
            <person name="Cichocki N."/>
            <person name="Veneault-Fourrey C."/>
            <person name="LaButti K."/>
            <person name="Lindquist E.A."/>
            <person name="Lipzen A."/>
            <person name="Lundell T."/>
            <person name="Morin E."/>
            <person name="Murat C."/>
            <person name="Riley R."/>
            <person name="Ohm R."/>
            <person name="Sun H."/>
            <person name="Tunlid A."/>
            <person name="Henrissat B."/>
            <person name="Grigoriev I.V."/>
            <person name="Hibbett D.S."/>
            <person name="Martin F."/>
        </authorList>
    </citation>
    <scope>NUCLEOTIDE SEQUENCE [LARGE SCALE GENOMIC DNA]</scope>
    <source>
        <strain evidence="4">F 1598</strain>
    </source>
</reference>
<protein>
    <recommendedName>
        <fullName evidence="2">DRBM domain-containing protein</fullName>
    </recommendedName>
</protein>
<proteinExistence type="predicted"/>
<dbReference type="SUPFAM" id="SSF54768">
    <property type="entry name" value="dsRNA-binding domain-like"/>
    <property type="match status" value="1"/>
</dbReference>
<evidence type="ECO:0000256" key="1">
    <source>
        <dbReference type="PROSITE-ProRule" id="PRU00266"/>
    </source>
</evidence>
<accession>A0A0C3F7L8</accession>
<dbReference type="Pfam" id="PF00035">
    <property type="entry name" value="dsrm"/>
    <property type="match status" value="1"/>
</dbReference>
<organism evidence="3 4">
    <name type="scientific">Piloderma croceum (strain F 1598)</name>
    <dbReference type="NCBI Taxonomy" id="765440"/>
    <lineage>
        <taxon>Eukaryota</taxon>
        <taxon>Fungi</taxon>
        <taxon>Dikarya</taxon>
        <taxon>Basidiomycota</taxon>
        <taxon>Agaricomycotina</taxon>
        <taxon>Agaricomycetes</taxon>
        <taxon>Agaricomycetidae</taxon>
        <taxon>Atheliales</taxon>
        <taxon>Atheliaceae</taxon>
        <taxon>Piloderma</taxon>
    </lineage>
</organism>
<name>A0A0C3F7L8_PILCF</name>
<dbReference type="Gene3D" id="3.30.160.20">
    <property type="match status" value="1"/>
</dbReference>
<dbReference type="InterPro" id="IPR014720">
    <property type="entry name" value="dsRBD_dom"/>
</dbReference>
<evidence type="ECO:0000313" key="3">
    <source>
        <dbReference type="EMBL" id="KIM80610.1"/>
    </source>
</evidence>
<dbReference type="AlphaFoldDB" id="A0A0C3F7L8"/>